<evidence type="ECO:0000313" key="1">
    <source>
        <dbReference type="EMBL" id="VEF10597.1"/>
    </source>
</evidence>
<protein>
    <submittedName>
        <fullName evidence="1">Uncharacterized protein</fullName>
    </submittedName>
</protein>
<dbReference type="AlphaFoldDB" id="A0A448DUW2"/>
<accession>A0A448DUW2</accession>
<evidence type="ECO:0000313" key="2">
    <source>
        <dbReference type="Proteomes" id="UP000281909"/>
    </source>
</evidence>
<proteinExistence type="predicted"/>
<reference evidence="1 2" key="1">
    <citation type="submission" date="2018-12" db="EMBL/GenBank/DDBJ databases">
        <authorList>
            <consortium name="Pathogen Informatics"/>
        </authorList>
    </citation>
    <scope>NUCLEOTIDE SEQUENCE [LARGE SCALE GENOMIC DNA]</scope>
    <source>
        <strain evidence="1 2">NCTC9428</strain>
    </source>
</reference>
<gene>
    <name evidence="1" type="ORF">NCTC9428_02203</name>
</gene>
<dbReference type="Proteomes" id="UP000281909">
    <property type="component" value="Chromosome"/>
</dbReference>
<dbReference type="EMBL" id="LR134318">
    <property type="protein sequence ID" value="VEF10597.1"/>
    <property type="molecule type" value="Genomic_DNA"/>
</dbReference>
<sequence>MDKKQKPEHRFLLFFGASYAVVVDFTEVA</sequence>
<name>A0A448DUW2_PSEFL</name>
<organism evidence="1 2">
    <name type="scientific">Pseudomonas fluorescens</name>
    <dbReference type="NCBI Taxonomy" id="294"/>
    <lineage>
        <taxon>Bacteria</taxon>
        <taxon>Pseudomonadati</taxon>
        <taxon>Pseudomonadota</taxon>
        <taxon>Gammaproteobacteria</taxon>
        <taxon>Pseudomonadales</taxon>
        <taxon>Pseudomonadaceae</taxon>
        <taxon>Pseudomonas</taxon>
    </lineage>
</organism>